<dbReference type="InterPro" id="IPR036046">
    <property type="entry name" value="Acylphosphatase-like_dom_sf"/>
</dbReference>
<evidence type="ECO:0000259" key="7">
    <source>
        <dbReference type="PROSITE" id="PS51160"/>
    </source>
</evidence>
<evidence type="ECO:0000256" key="4">
    <source>
        <dbReference type="PROSITE-ProRule" id="PRU00520"/>
    </source>
</evidence>
<dbReference type="PROSITE" id="PS51160">
    <property type="entry name" value="ACYLPHOSPHATASE_3"/>
    <property type="match status" value="1"/>
</dbReference>
<evidence type="ECO:0000256" key="6">
    <source>
        <dbReference type="RuleBase" id="RU004168"/>
    </source>
</evidence>
<feature type="active site" evidence="4">
    <location>
        <position position="36"/>
    </location>
</feature>
<dbReference type="EC" id="3.6.1.7" evidence="2 4"/>
<evidence type="ECO:0000256" key="1">
    <source>
        <dbReference type="ARBA" id="ARBA00005614"/>
    </source>
</evidence>
<keyword evidence="4 5" id="KW-0378">Hydrolase</keyword>
<proteinExistence type="inferred from homology"/>
<gene>
    <name evidence="8" type="ORF">N8I74_11410</name>
</gene>
<feature type="domain" description="Acylphosphatase-like" evidence="7">
    <location>
        <begin position="3"/>
        <end position="89"/>
    </location>
</feature>
<comment type="similarity">
    <text evidence="1 6">Belongs to the acylphosphatase family.</text>
</comment>
<dbReference type="PANTHER" id="PTHR47268">
    <property type="entry name" value="ACYLPHOSPHATASE"/>
    <property type="match status" value="1"/>
</dbReference>
<evidence type="ECO:0000256" key="3">
    <source>
        <dbReference type="ARBA" id="ARBA00047645"/>
    </source>
</evidence>
<evidence type="ECO:0000256" key="5">
    <source>
        <dbReference type="RuleBase" id="RU000553"/>
    </source>
</evidence>
<dbReference type="PRINTS" id="PR00112">
    <property type="entry name" value="ACYLPHPHTASE"/>
</dbReference>
<dbReference type="Pfam" id="PF00708">
    <property type="entry name" value="Acylphosphatase"/>
    <property type="match status" value="1"/>
</dbReference>
<dbReference type="PROSITE" id="PS00151">
    <property type="entry name" value="ACYLPHOSPHATASE_2"/>
    <property type="match status" value="1"/>
</dbReference>
<name>A0ABY6DHV5_9NEIS</name>
<dbReference type="PANTHER" id="PTHR47268:SF4">
    <property type="entry name" value="ACYLPHOSPHATASE"/>
    <property type="match status" value="1"/>
</dbReference>
<organism evidence="8 9">
    <name type="scientific">Chitiniphilus purpureus</name>
    <dbReference type="NCBI Taxonomy" id="2981137"/>
    <lineage>
        <taxon>Bacteria</taxon>
        <taxon>Pseudomonadati</taxon>
        <taxon>Pseudomonadota</taxon>
        <taxon>Betaproteobacteria</taxon>
        <taxon>Neisseriales</taxon>
        <taxon>Chitinibacteraceae</taxon>
        <taxon>Chitiniphilus</taxon>
    </lineage>
</organism>
<dbReference type="EMBL" id="CP106753">
    <property type="protein sequence ID" value="UXY13930.1"/>
    <property type="molecule type" value="Genomic_DNA"/>
</dbReference>
<reference evidence="8" key="1">
    <citation type="submission" date="2022-10" db="EMBL/GenBank/DDBJ databases">
        <title>Chitiniphilus purpureus sp. nov., a novel chitin-degrading bacterium isolated from crawfish pond sediment.</title>
        <authorList>
            <person name="Li K."/>
        </authorList>
    </citation>
    <scope>NUCLEOTIDE SEQUENCE</scope>
    <source>
        <strain evidence="8">CD1</strain>
    </source>
</reference>
<sequence>MIARRFRIHGRVQGVGFRFATCLEARRLRLCGWVRNRGDGSVEVHAEGEPGALAQLATWLAHGPPSATVDTVQASEAHLEHAETFEEQASV</sequence>
<dbReference type="GO" id="GO:0003998">
    <property type="term" value="F:acylphosphatase activity"/>
    <property type="evidence" value="ECO:0007669"/>
    <property type="project" value="UniProtKB-EC"/>
</dbReference>
<dbReference type="InterPro" id="IPR001792">
    <property type="entry name" value="Acylphosphatase-like_dom"/>
</dbReference>
<dbReference type="Gene3D" id="3.30.70.100">
    <property type="match status" value="1"/>
</dbReference>
<dbReference type="InterPro" id="IPR017968">
    <property type="entry name" value="Acylphosphatase_CS"/>
</dbReference>
<evidence type="ECO:0000313" key="9">
    <source>
        <dbReference type="Proteomes" id="UP001061302"/>
    </source>
</evidence>
<dbReference type="RefSeq" id="WP_263123225.1">
    <property type="nucleotide sequence ID" value="NZ_CP106753.1"/>
</dbReference>
<accession>A0ABY6DHV5</accession>
<feature type="active site" evidence="4">
    <location>
        <position position="18"/>
    </location>
</feature>
<evidence type="ECO:0000256" key="2">
    <source>
        <dbReference type="ARBA" id="ARBA00012150"/>
    </source>
</evidence>
<dbReference type="InterPro" id="IPR020456">
    <property type="entry name" value="Acylphosphatase"/>
</dbReference>
<dbReference type="PROSITE" id="PS00150">
    <property type="entry name" value="ACYLPHOSPHATASE_1"/>
    <property type="match status" value="1"/>
</dbReference>
<evidence type="ECO:0000313" key="8">
    <source>
        <dbReference type="EMBL" id="UXY13930.1"/>
    </source>
</evidence>
<dbReference type="SUPFAM" id="SSF54975">
    <property type="entry name" value="Acylphosphatase/BLUF domain-like"/>
    <property type="match status" value="1"/>
</dbReference>
<comment type="catalytic activity">
    <reaction evidence="3 4 5">
        <text>an acyl phosphate + H2O = a carboxylate + phosphate + H(+)</text>
        <dbReference type="Rhea" id="RHEA:14965"/>
        <dbReference type="ChEBI" id="CHEBI:15377"/>
        <dbReference type="ChEBI" id="CHEBI:15378"/>
        <dbReference type="ChEBI" id="CHEBI:29067"/>
        <dbReference type="ChEBI" id="CHEBI:43474"/>
        <dbReference type="ChEBI" id="CHEBI:59918"/>
        <dbReference type="EC" id="3.6.1.7"/>
    </reaction>
</comment>
<keyword evidence="9" id="KW-1185">Reference proteome</keyword>
<dbReference type="Proteomes" id="UP001061302">
    <property type="component" value="Chromosome"/>
</dbReference>
<protein>
    <recommendedName>
        <fullName evidence="2 4">Acylphosphatase</fullName>
        <ecNumber evidence="2 4">3.6.1.7</ecNumber>
    </recommendedName>
</protein>